<dbReference type="AlphaFoldDB" id="A0A8H6R9P7"/>
<name>A0A8H6R9P7_9PEZI</name>
<proteinExistence type="predicted"/>
<protein>
    <submittedName>
        <fullName evidence="3">Heterokaryon incompatibility protein 6, OR allele</fullName>
    </submittedName>
</protein>
<feature type="region of interest" description="Disordered" evidence="1">
    <location>
        <begin position="1"/>
        <end position="23"/>
    </location>
</feature>
<organism evidence="3 4">
    <name type="scientific">Pseudocercospora fuligena</name>
    <dbReference type="NCBI Taxonomy" id="685502"/>
    <lineage>
        <taxon>Eukaryota</taxon>
        <taxon>Fungi</taxon>
        <taxon>Dikarya</taxon>
        <taxon>Ascomycota</taxon>
        <taxon>Pezizomycotina</taxon>
        <taxon>Dothideomycetes</taxon>
        <taxon>Dothideomycetidae</taxon>
        <taxon>Mycosphaerellales</taxon>
        <taxon>Mycosphaerellaceae</taxon>
        <taxon>Pseudocercospora</taxon>
    </lineage>
</organism>
<feature type="region of interest" description="Disordered" evidence="1">
    <location>
        <begin position="224"/>
        <end position="243"/>
    </location>
</feature>
<dbReference type="EMBL" id="JABCIY010000241">
    <property type="protein sequence ID" value="KAF7187068.1"/>
    <property type="molecule type" value="Genomic_DNA"/>
</dbReference>
<dbReference type="Pfam" id="PF06985">
    <property type="entry name" value="HET"/>
    <property type="match status" value="1"/>
</dbReference>
<reference evidence="3" key="1">
    <citation type="submission" date="2020-04" db="EMBL/GenBank/DDBJ databases">
        <title>Draft genome resource of the tomato pathogen Pseudocercospora fuligena.</title>
        <authorList>
            <person name="Zaccaron A."/>
        </authorList>
    </citation>
    <scope>NUCLEOTIDE SEQUENCE</scope>
    <source>
        <strain evidence="3">PF001</strain>
    </source>
</reference>
<dbReference type="Proteomes" id="UP000660729">
    <property type="component" value="Unassembled WGS sequence"/>
</dbReference>
<comment type="caution">
    <text evidence="3">The sequence shown here is derived from an EMBL/GenBank/DDBJ whole genome shotgun (WGS) entry which is preliminary data.</text>
</comment>
<dbReference type="OrthoDB" id="2157530at2759"/>
<evidence type="ECO:0000313" key="4">
    <source>
        <dbReference type="Proteomes" id="UP000660729"/>
    </source>
</evidence>
<feature type="compositionally biased region" description="Basic and acidic residues" evidence="1">
    <location>
        <begin position="224"/>
        <end position="239"/>
    </location>
</feature>
<evidence type="ECO:0000259" key="2">
    <source>
        <dbReference type="Pfam" id="PF06985"/>
    </source>
</evidence>
<evidence type="ECO:0000256" key="1">
    <source>
        <dbReference type="SAM" id="MobiDB-lite"/>
    </source>
</evidence>
<dbReference type="PANTHER" id="PTHR24148">
    <property type="entry name" value="ANKYRIN REPEAT DOMAIN-CONTAINING PROTEIN 39 HOMOLOG-RELATED"/>
    <property type="match status" value="1"/>
</dbReference>
<feature type="domain" description="Heterokaryon incompatibility" evidence="2">
    <location>
        <begin position="119"/>
        <end position="275"/>
    </location>
</feature>
<feature type="compositionally biased region" description="Polar residues" evidence="1">
    <location>
        <begin position="1"/>
        <end position="12"/>
    </location>
</feature>
<gene>
    <name evidence="3" type="ORF">HII31_11677</name>
</gene>
<dbReference type="PANTHER" id="PTHR24148:SF64">
    <property type="entry name" value="HETEROKARYON INCOMPATIBILITY DOMAIN-CONTAINING PROTEIN"/>
    <property type="match status" value="1"/>
</dbReference>
<sequence>MAETPDNATPSSSHEHNSIDWVLDPNEDQGVNGRICWGPCLLRNSESSPERSITSIASELPSRRDASERLYTPLRDWQIRLLRLRPGHYGSPLIADLQVADLLHDEGVLLHASQERVFYDSLSHCWGPQDFLCPLLLRDGTFPVTRSVHDALQRIRHKKRDRYLWVDAVCINQEDDAEKSQQVSKMLTIFKKASQVVIWLGELGPDTKSVEEYFSRSAKSSSVTKEKKSSSDNAKDGKSGNRLRPLCTRHASYVIDGINDLLHRDWYERAWIKQEIWAAREPTMMCGDFRLPKDLLTTDSNSKLETLGLRVSKTYRSRLQQIYARIKYLQTSLATASPQDLLRAEQSDVRNPLLQNEEKFALDLINVLRRSVGSKCTDQRDYIYAFVGMSTAPKASKSSSTPNHPLQIDYSRTACEVFRDVALYLIMRERDLSVLYLEATYAANVDGTRLPSWVPDWRQPTQPMMIILTHLDAMYRRAKLTLEALLNNVRRDASFAPISPSNPLALRLRGRALAALRGCDDCVQRHGYELTQRYSITNPQPDHFQQPVHGRVRQHTIARYIVTVGKAQIAFSNACPCETNGAMVDDWSILFQCEWDAPATARKGDIIAILEGGYTPLLLRPASPTEYHLLGPAFCTHVRLAPRPLSSSRPSLLGVLNDPSSDPGRLSFPRIVNEIQTYFVGHDGTWRRPEGDQHSFEII</sequence>
<dbReference type="InterPro" id="IPR010730">
    <property type="entry name" value="HET"/>
</dbReference>
<evidence type="ECO:0000313" key="3">
    <source>
        <dbReference type="EMBL" id="KAF7187068.1"/>
    </source>
</evidence>
<accession>A0A8H6R9P7</accession>
<dbReference type="InterPro" id="IPR052895">
    <property type="entry name" value="HetReg/Transcr_Mod"/>
</dbReference>
<keyword evidence="4" id="KW-1185">Reference proteome</keyword>